<organism evidence="2 3">
    <name type="scientific">Entamoeba invadens IP1</name>
    <dbReference type="NCBI Taxonomy" id="370355"/>
    <lineage>
        <taxon>Eukaryota</taxon>
        <taxon>Amoebozoa</taxon>
        <taxon>Evosea</taxon>
        <taxon>Archamoebae</taxon>
        <taxon>Mastigamoebida</taxon>
        <taxon>Entamoebidae</taxon>
        <taxon>Entamoeba</taxon>
    </lineage>
</organism>
<gene>
    <name evidence="2" type="ORF">EIN_284780</name>
</gene>
<dbReference type="OrthoDB" id="25408at2759"/>
<dbReference type="Gene3D" id="3.10.450.50">
    <property type="match status" value="1"/>
</dbReference>
<dbReference type="KEGG" id="eiv:EIN_284780"/>
<evidence type="ECO:0000259" key="1">
    <source>
        <dbReference type="PROSITE" id="PS50177"/>
    </source>
</evidence>
<dbReference type="PANTHER" id="PTHR12612">
    <property type="entry name" value="NUCLEAR TRANSPORT FACTOR 2"/>
    <property type="match status" value="1"/>
</dbReference>
<dbReference type="EMBL" id="KB207106">
    <property type="protein sequence ID" value="ELP84892.1"/>
    <property type="molecule type" value="Genomic_DNA"/>
</dbReference>
<dbReference type="GO" id="GO:0006913">
    <property type="term" value="P:nucleocytoplasmic transport"/>
    <property type="evidence" value="ECO:0007669"/>
    <property type="project" value="InterPro"/>
</dbReference>
<dbReference type="InterPro" id="IPR002075">
    <property type="entry name" value="NTF2_dom"/>
</dbReference>
<dbReference type="InterPro" id="IPR032710">
    <property type="entry name" value="NTF2-like_dom_sf"/>
</dbReference>
<dbReference type="InterPro" id="IPR018222">
    <property type="entry name" value="Nuclear_transport_factor_2_euk"/>
</dbReference>
<accession>L7FKF9</accession>
<dbReference type="SUPFAM" id="SSF54427">
    <property type="entry name" value="NTF2-like"/>
    <property type="match status" value="1"/>
</dbReference>
<dbReference type="RefSeq" id="XP_004184238.1">
    <property type="nucleotide sequence ID" value="XM_004184190.1"/>
</dbReference>
<protein>
    <submittedName>
        <fullName evidence="2">Nuclear transport factor, putative</fullName>
    </submittedName>
</protein>
<reference evidence="2 3" key="1">
    <citation type="submission" date="2012-10" db="EMBL/GenBank/DDBJ databases">
        <authorList>
            <person name="Zafar N."/>
            <person name="Inman J."/>
            <person name="Hall N."/>
            <person name="Lorenzi H."/>
            <person name="Caler E."/>
        </authorList>
    </citation>
    <scope>NUCLEOTIDE SEQUENCE [LARGE SCALE GENOMIC DNA]</scope>
    <source>
        <strain evidence="2 3">IP1</strain>
    </source>
</reference>
<dbReference type="PROSITE" id="PS50177">
    <property type="entry name" value="NTF2_DOMAIN"/>
    <property type="match status" value="1"/>
</dbReference>
<dbReference type="Proteomes" id="UP000014680">
    <property type="component" value="Unassembled WGS sequence"/>
</dbReference>
<dbReference type="GeneID" id="14883889"/>
<proteinExistence type="predicted"/>
<dbReference type="AlphaFoldDB" id="L7FKF9"/>
<feature type="domain" description="NTF2" evidence="1">
    <location>
        <begin position="40"/>
        <end position="156"/>
    </location>
</feature>
<dbReference type="VEuPathDB" id="AmoebaDB:EIN_284780"/>
<dbReference type="Pfam" id="PF02136">
    <property type="entry name" value="NTF2"/>
    <property type="match status" value="1"/>
</dbReference>
<name>L7FKF9_ENTIV</name>
<dbReference type="OMA" id="SFLMTVH"/>
<evidence type="ECO:0000313" key="3">
    <source>
        <dbReference type="Proteomes" id="UP000014680"/>
    </source>
</evidence>
<sequence length="158" mass="18136">MTPIGQPQMMGANIMPQMINQNAVNPNQQQEEVILQTVIASHEFVRLYYALFQSRVDELVKMYHPKAVCNWNGNFFSGLEAIKAHLISLTPGKYTIDTYDSQPIGDVSQTGSLMFVVTGNVCYNDNENSKREFYHQFILSKSNDSTWYIISENFRLLR</sequence>
<evidence type="ECO:0000313" key="2">
    <source>
        <dbReference type="EMBL" id="ELP84892.1"/>
    </source>
</evidence>
<keyword evidence="3" id="KW-1185">Reference proteome</keyword>
<dbReference type="InterPro" id="IPR045875">
    <property type="entry name" value="NTF2"/>
</dbReference>